<dbReference type="EMBL" id="LSRE01000012">
    <property type="protein sequence ID" value="KXO98538.1"/>
    <property type="molecule type" value="Genomic_DNA"/>
</dbReference>
<feature type="transmembrane region" description="Helical" evidence="8">
    <location>
        <begin position="326"/>
        <end position="344"/>
    </location>
</feature>
<comment type="subcellular location">
    <subcellularLocation>
        <location evidence="1">Cell membrane</location>
        <topology evidence="1">Multi-pass membrane protein</topology>
    </subcellularLocation>
</comment>
<protein>
    <submittedName>
        <fullName evidence="9">Sugar ABC transporter substrate-binding protein</fullName>
    </submittedName>
</protein>
<evidence type="ECO:0000313" key="10">
    <source>
        <dbReference type="Proteomes" id="UP000070409"/>
    </source>
</evidence>
<dbReference type="CDD" id="cd06550">
    <property type="entry name" value="TM_ABC_iron-siderophores_like"/>
    <property type="match status" value="1"/>
</dbReference>
<feature type="transmembrane region" description="Helical" evidence="8">
    <location>
        <begin position="215"/>
        <end position="238"/>
    </location>
</feature>
<organism evidence="9 10">
    <name type="scientific">Tsukamurella pseudospumae</name>
    <dbReference type="NCBI Taxonomy" id="239498"/>
    <lineage>
        <taxon>Bacteria</taxon>
        <taxon>Bacillati</taxon>
        <taxon>Actinomycetota</taxon>
        <taxon>Actinomycetes</taxon>
        <taxon>Mycobacteriales</taxon>
        <taxon>Tsukamurellaceae</taxon>
        <taxon>Tsukamurella</taxon>
    </lineage>
</organism>
<sequence>MLTTPPGRRAGARPVLLAGVLAAALVASMAIAVSQGAATVPLDDARRLLWAALSGGTVAREDYSIYSILWDLRVPRVLLAAVVGAGLALAGVACQALVRNPLADPFILGISSGASVGASFVVTTGVVAGLGVAGTAGSAFVTAVLASVLVYLLSRTSDGALSPVRLVLTGVVLAFAFQGLAGAIVFFDPVGDAARSVMFWLLGGLGGAQWSVLPLVAITVAVCGAVIARLAGVLDVLAQGDEAAAALGLDPHRARRALFLVIVVMTSVLVAVAGTVGFVGLVVPHAVRMIVGPAHRRVLLLAPLVGALLLVWVDLLSRLVVAPRELPLGIVTALVGVPVFIVLLRRRGGLLGGPA</sequence>
<keyword evidence="4" id="KW-1003">Cell membrane</keyword>
<evidence type="ECO:0000256" key="4">
    <source>
        <dbReference type="ARBA" id="ARBA00022475"/>
    </source>
</evidence>
<keyword evidence="3" id="KW-0813">Transport</keyword>
<evidence type="ECO:0000256" key="7">
    <source>
        <dbReference type="ARBA" id="ARBA00023136"/>
    </source>
</evidence>
<keyword evidence="5 8" id="KW-0812">Transmembrane</keyword>
<proteinExistence type="inferred from homology"/>
<comment type="caution">
    <text evidence="9">The sequence shown here is derived from an EMBL/GenBank/DDBJ whole genome shotgun (WGS) entry which is preliminary data.</text>
</comment>
<accession>A0A137ZK28</accession>
<comment type="similarity">
    <text evidence="2">Belongs to the binding-protein-dependent transport system permease family. FecCD subfamily.</text>
</comment>
<dbReference type="SUPFAM" id="SSF81345">
    <property type="entry name" value="ABC transporter involved in vitamin B12 uptake, BtuC"/>
    <property type="match status" value="1"/>
</dbReference>
<feature type="transmembrane region" description="Helical" evidence="8">
    <location>
        <begin position="258"/>
        <end position="286"/>
    </location>
</feature>
<feature type="transmembrane region" description="Helical" evidence="8">
    <location>
        <begin position="136"/>
        <end position="154"/>
    </location>
</feature>
<evidence type="ECO:0000256" key="6">
    <source>
        <dbReference type="ARBA" id="ARBA00022989"/>
    </source>
</evidence>
<dbReference type="Gene3D" id="1.10.3470.10">
    <property type="entry name" value="ABC transporter involved in vitamin B12 uptake, BtuC"/>
    <property type="match status" value="1"/>
</dbReference>
<evidence type="ECO:0000256" key="5">
    <source>
        <dbReference type="ARBA" id="ARBA00022692"/>
    </source>
</evidence>
<feature type="transmembrane region" description="Helical" evidence="8">
    <location>
        <begin position="105"/>
        <end position="130"/>
    </location>
</feature>
<dbReference type="PANTHER" id="PTHR30472">
    <property type="entry name" value="FERRIC ENTEROBACTIN TRANSPORT SYSTEM PERMEASE PROTEIN"/>
    <property type="match status" value="1"/>
</dbReference>
<feature type="transmembrane region" description="Helical" evidence="8">
    <location>
        <begin position="77"/>
        <end position="98"/>
    </location>
</feature>
<evidence type="ECO:0000256" key="1">
    <source>
        <dbReference type="ARBA" id="ARBA00004651"/>
    </source>
</evidence>
<dbReference type="Proteomes" id="UP000070409">
    <property type="component" value="Unassembled WGS sequence"/>
</dbReference>
<evidence type="ECO:0000313" key="9">
    <source>
        <dbReference type="EMBL" id="KXO98538.1"/>
    </source>
</evidence>
<evidence type="ECO:0000256" key="8">
    <source>
        <dbReference type="SAM" id="Phobius"/>
    </source>
</evidence>
<evidence type="ECO:0000256" key="2">
    <source>
        <dbReference type="ARBA" id="ARBA00007935"/>
    </source>
</evidence>
<reference evidence="9 10" key="1">
    <citation type="submission" date="2016-02" db="EMBL/GenBank/DDBJ databases">
        <authorList>
            <person name="Teng J.L."/>
            <person name="Tang Y."/>
            <person name="Huang Y."/>
            <person name="Guo F."/>
            <person name="Wei W."/>
            <person name="Chen J.H."/>
            <person name="Wong S.Y."/>
            <person name="Lau S.K."/>
            <person name="Woo P.C."/>
        </authorList>
    </citation>
    <scope>NUCLEOTIDE SEQUENCE [LARGE SCALE GENOMIC DNA]</scope>
    <source>
        <strain evidence="9 10">JCM 13375</strain>
    </source>
</reference>
<evidence type="ECO:0000256" key="3">
    <source>
        <dbReference type="ARBA" id="ARBA00022448"/>
    </source>
</evidence>
<dbReference type="InterPro" id="IPR000522">
    <property type="entry name" value="ABC_transptr_permease_BtuC"/>
</dbReference>
<keyword evidence="6 8" id="KW-1133">Transmembrane helix</keyword>
<feature type="transmembrane region" description="Helical" evidence="8">
    <location>
        <begin position="298"/>
        <end position="320"/>
    </location>
</feature>
<dbReference type="Pfam" id="PF01032">
    <property type="entry name" value="FecCD"/>
    <property type="match status" value="1"/>
</dbReference>
<dbReference type="InterPro" id="IPR037294">
    <property type="entry name" value="ABC_BtuC-like"/>
</dbReference>
<feature type="transmembrane region" description="Helical" evidence="8">
    <location>
        <begin position="166"/>
        <end position="187"/>
    </location>
</feature>
<keyword evidence="7 8" id="KW-0472">Membrane</keyword>
<keyword evidence="10" id="KW-1185">Reference proteome</keyword>
<dbReference type="RefSeq" id="WP_068745029.1">
    <property type="nucleotide sequence ID" value="NZ_LSRE01000012.1"/>
</dbReference>
<dbReference type="PANTHER" id="PTHR30472:SF67">
    <property type="entry name" value="PERMEASE OF ABC TRANSPORTER-RELATED"/>
    <property type="match status" value="1"/>
</dbReference>
<name>A0A137ZK28_9ACTN</name>
<gene>
    <name evidence="9" type="ORF">AXK61_02815</name>
</gene>